<dbReference type="Gene3D" id="1.20.1610.10">
    <property type="entry name" value="alpha-1,2-mannosidases domains"/>
    <property type="match status" value="1"/>
</dbReference>
<dbReference type="Gene3D" id="2.70.98.10">
    <property type="match status" value="1"/>
</dbReference>
<dbReference type="AlphaFoldDB" id="A0A9W4U618"/>
<evidence type="ECO:0000313" key="5">
    <source>
        <dbReference type="Proteomes" id="UP001152607"/>
    </source>
</evidence>
<evidence type="ECO:0000259" key="2">
    <source>
        <dbReference type="Pfam" id="PF07971"/>
    </source>
</evidence>
<dbReference type="FunFam" id="3.30.2080.10:FF:000001">
    <property type="entry name" value="Alpha-1,2-mannosidase subfamily"/>
    <property type="match status" value="1"/>
</dbReference>
<dbReference type="GO" id="GO:0000224">
    <property type="term" value="F:peptide-N4-(N-acetyl-beta-glucosaminyl)asparagine amidase activity"/>
    <property type="evidence" value="ECO:0007669"/>
    <property type="project" value="TreeGrafter"/>
</dbReference>
<dbReference type="Pfam" id="PF07971">
    <property type="entry name" value="Glyco_hydro_92"/>
    <property type="match status" value="1"/>
</dbReference>
<dbReference type="InterPro" id="IPR041371">
    <property type="entry name" value="GH92_N"/>
</dbReference>
<dbReference type="InterPro" id="IPR014718">
    <property type="entry name" value="GH-type_carb-bd"/>
</dbReference>
<keyword evidence="1" id="KW-0732">Signal</keyword>
<dbReference type="InterPro" id="IPR008928">
    <property type="entry name" value="6-hairpin_glycosidase_sf"/>
</dbReference>
<dbReference type="InterPro" id="IPR012939">
    <property type="entry name" value="Glyco_hydro_92"/>
</dbReference>
<evidence type="ECO:0000259" key="3">
    <source>
        <dbReference type="Pfam" id="PF17678"/>
    </source>
</evidence>
<dbReference type="Gene3D" id="1.20.1050.60">
    <property type="entry name" value="alpha-1,2-mannosidase"/>
    <property type="match status" value="1"/>
</dbReference>
<comment type="caution">
    <text evidence="4">The sequence shown here is derived from an EMBL/GenBank/DDBJ whole genome shotgun (WGS) entry which is preliminary data.</text>
</comment>
<dbReference type="InterPro" id="IPR050883">
    <property type="entry name" value="PNGase"/>
</dbReference>
<gene>
    <name evidence="4" type="ORF">PDIGIT_LOCUS2706</name>
</gene>
<dbReference type="PANTHER" id="PTHR12143">
    <property type="entry name" value="PEPTIDE N-GLYCANASE PNGASE -RELATED"/>
    <property type="match status" value="1"/>
</dbReference>
<dbReference type="SUPFAM" id="SSF48208">
    <property type="entry name" value="Six-hairpin glycosidases"/>
    <property type="match status" value="1"/>
</dbReference>
<dbReference type="Gene3D" id="3.30.2080.10">
    <property type="entry name" value="GH92 mannosidase domain"/>
    <property type="match status" value="1"/>
</dbReference>
<dbReference type="GO" id="GO:0030246">
    <property type="term" value="F:carbohydrate binding"/>
    <property type="evidence" value="ECO:0007669"/>
    <property type="project" value="InterPro"/>
</dbReference>
<feature type="domain" description="Glycosyl hydrolase family 92 N-terminal" evidence="3">
    <location>
        <begin position="27"/>
        <end position="280"/>
    </location>
</feature>
<dbReference type="GO" id="GO:0005634">
    <property type="term" value="C:nucleus"/>
    <property type="evidence" value="ECO:0007669"/>
    <property type="project" value="TreeGrafter"/>
</dbReference>
<dbReference type="PANTHER" id="PTHR12143:SF42">
    <property type="entry name" value="PUTATIVE SUBFAMILY (AFU_ORTHOLOGUE AFUA_6G13760)-RELATED"/>
    <property type="match status" value="1"/>
</dbReference>
<evidence type="ECO:0008006" key="6">
    <source>
        <dbReference type="Google" id="ProtNLM"/>
    </source>
</evidence>
<sequence>MMHLLWWSLLSAAVLAQENDQRDILDYVDPLIGTINGGHVFAGASLPFGMAKAVADVDGDNQGGFTSDDSPIKGFSHMHDSGTGGASSLGNFPIWPQICPNNDITKCKYSSYERQTLREDGSVKAHPGYFAIGLDTQIHAEVSVSNRSALYRFTFPESTAPPSNGTDPTFANSTEAAPHILVDLIDLPNSRDVGAVKVDPKSGRMTGWGVFSPSFGVGNYSSYFCADFSGANIKASGIWKQGFPENGTSLDADSRVDGGAWLQFEKPEENQQIMVRVGLSFISSDQACSNAEREIPDPKLSTLEELVKTAQDAWREKLEVVKVVPGGASDMLLRVFWSGIYRTMISPQDYTGENPLWESDEPYYDSYYCIWDSFRSIHPLLTLLDPYSQTLMIRTLLDVYRHEGKLPDCRMSFCKGYTQGGSNADVVLVDSYLKGIDAGIDWDLAYEAMLSDAEIEPPNWDVEGRGGLASWKELGYIPKNDLDGVGKGTKTRSISRTVEYAYNDFVIATFARDHQHDEAAYQKYLQRSGNWKNLFKPNQTSLLVDGEDTGFVGFLQPKLPDGSWDFQDPIFCSPLLDFTGCYLNPSGGETYEGPVWLYTFFAPGDMATLIQTLGGGETFVKRLEFFHDSGLCYIGDEQAFLKVFLYHYAGRPGLSSKRAHSYIPALFNDTVGGIPGNDDSGAMGSFAALTMMGIFPNAGQDVYFITPPFFESISITNGATGKTATIQNVNYDPEFKNIYIQEAKLNGQAYTKNWLTHDFFLEGGTLELTLGPEESEWGANVEDVPPSLGPFGANGTSEVERRWYSSEKAPEPARMEIGVM</sequence>
<dbReference type="OrthoDB" id="449263at2759"/>
<dbReference type="Pfam" id="PF17678">
    <property type="entry name" value="Glyco_hydro_92N"/>
    <property type="match status" value="1"/>
</dbReference>
<dbReference type="FunFam" id="1.20.1050.60:FF:000002">
    <property type="entry name" value="Glycosyl hydrolase family 92"/>
    <property type="match status" value="1"/>
</dbReference>
<dbReference type="GO" id="GO:0005975">
    <property type="term" value="P:carbohydrate metabolic process"/>
    <property type="evidence" value="ECO:0007669"/>
    <property type="project" value="InterPro"/>
</dbReference>
<feature type="signal peptide" evidence="1">
    <location>
        <begin position="1"/>
        <end position="16"/>
    </location>
</feature>
<feature type="domain" description="Glycosyl hydrolase family 92" evidence="2">
    <location>
        <begin position="286"/>
        <end position="772"/>
    </location>
</feature>
<accession>A0A9W4U618</accession>
<evidence type="ECO:0000313" key="4">
    <source>
        <dbReference type="EMBL" id="CAI6297492.1"/>
    </source>
</evidence>
<dbReference type="FunFam" id="1.20.1610.10:FF:000002">
    <property type="entry name" value="Alpha-1,2-mannosidase family protein"/>
    <property type="match status" value="1"/>
</dbReference>
<feature type="chain" id="PRO_5040942677" description="Glycoside hydrolase family 92 protein" evidence="1">
    <location>
        <begin position="17"/>
        <end position="820"/>
    </location>
</feature>
<reference evidence="4" key="1">
    <citation type="submission" date="2023-01" db="EMBL/GenBank/DDBJ databases">
        <authorList>
            <person name="Van Ghelder C."/>
            <person name="Rancurel C."/>
        </authorList>
    </citation>
    <scope>NUCLEOTIDE SEQUENCE</scope>
    <source>
        <strain evidence="4">CNCM I-4278</strain>
    </source>
</reference>
<dbReference type="GO" id="GO:0006516">
    <property type="term" value="P:glycoprotein catabolic process"/>
    <property type="evidence" value="ECO:0007669"/>
    <property type="project" value="TreeGrafter"/>
</dbReference>
<protein>
    <recommendedName>
        <fullName evidence="6">Glycoside hydrolase family 92 protein</fullName>
    </recommendedName>
</protein>
<keyword evidence="5" id="KW-1185">Reference proteome</keyword>
<dbReference type="EMBL" id="CAOQHR010000002">
    <property type="protein sequence ID" value="CAI6297492.1"/>
    <property type="molecule type" value="Genomic_DNA"/>
</dbReference>
<name>A0A9W4U618_9PLEO</name>
<proteinExistence type="predicted"/>
<evidence type="ECO:0000256" key="1">
    <source>
        <dbReference type="SAM" id="SignalP"/>
    </source>
</evidence>
<dbReference type="GO" id="GO:0005829">
    <property type="term" value="C:cytosol"/>
    <property type="evidence" value="ECO:0007669"/>
    <property type="project" value="TreeGrafter"/>
</dbReference>
<dbReference type="Proteomes" id="UP001152607">
    <property type="component" value="Unassembled WGS sequence"/>
</dbReference>
<organism evidence="4 5">
    <name type="scientific">Periconia digitata</name>
    <dbReference type="NCBI Taxonomy" id="1303443"/>
    <lineage>
        <taxon>Eukaryota</taxon>
        <taxon>Fungi</taxon>
        <taxon>Dikarya</taxon>
        <taxon>Ascomycota</taxon>
        <taxon>Pezizomycotina</taxon>
        <taxon>Dothideomycetes</taxon>
        <taxon>Pleosporomycetidae</taxon>
        <taxon>Pleosporales</taxon>
        <taxon>Massarineae</taxon>
        <taxon>Periconiaceae</taxon>
        <taxon>Periconia</taxon>
    </lineage>
</organism>